<name>A0A1W6B4E7_9GAMM</name>
<organism evidence="3 4">
    <name type="scientific">Pantoea alhagi</name>
    <dbReference type="NCBI Taxonomy" id="1891675"/>
    <lineage>
        <taxon>Bacteria</taxon>
        <taxon>Pseudomonadati</taxon>
        <taxon>Pseudomonadota</taxon>
        <taxon>Gammaproteobacteria</taxon>
        <taxon>Enterobacterales</taxon>
        <taxon>Erwiniaceae</taxon>
        <taxon>Pantoea</taxon>
    </lineage>
</organism>
<sequence>MFWPGSIIAILLACYLFWLFVKLRRLTQLKSRLRRATANRQRQASLPLTRPVRRRKWKE</sequence>
<feature type="transmembrane region" description="Helical" evidence="2">
    <location>
        <begin position="6"/>
        <end position="23"/>
    </location>
</feature>
<dbReference type="AlphaFoldDB" id="A0A1W6B4E7"/>
<evidence type="ECO:0000256" key="2">
    <source>
        <dbReference type="SAM" id="Phobius"/>
    </source>
</evidence>
<evidence type="ECO:0000313" key="4">
    <source>
        <dbReference type="Proteomes" id="UP000192900"/>
    </source>
</evidence>
<dbReference type="Proteomes" id="UP000192900">
    <property type="component" value="Chromosome"/>
</dbReference>
<feature type="region of interest" description="Disordered" evidence="1">
    <location>
        <begin position="36"/>
        <end position="59"/>
    </location>
</feature>
<dbReference type="EMBL" id="CP019706">
    <property type="protein sequence ID" value="ARJ41946.1"/>
    <property type="molecule type" value="Genomic_DNA"/>
</dbReference>
<protein>
    <recommendedName>
        <fullName evidence="5">High mobility group protein Z</fullName>
    </recommendedName>
</protein>
<dbReference type="KEGG" id="palh:B1H58_07860"/>
<keyword evidence="2" id="KW-1133">Transmembrane helix</keyword>
<reference evidence="3 4" key="1">
    <citation type="submission" date="2017-02" db="EMBL/GenBank/DDBJ databases">
        <title>Complete genome sequence of the drought resistance-promoting endophyte Pantoea alhagi LTYR-11Z.</title>
        <authorList>
            <person name="Zhang L."/>
        </authorList>
    </citation>
    <scope>NUCLEOTIDE SEQUENCE [LARGE SCALE GENOMIC DNA]</scope>
    <source>
        <strain evidence="3 4">LTYR-11Z</strain>
    </source>
</reference>
<gene>
    <name evidence="3" type="ORF">B1H58_07860</name>
</gene>
<accession>A0A1W6B4E7</accession>
<keyword evidence="2" id="KW-0812">Transmembrane</keyword>
<dbReference type="STRING" id="1891675.B1H58_07860"/>
<evidence type="ECO:0000313" key="3">
    <source>
        <dbReference type="EMBL" id="ARJ41946.1"/>
    </source>
</evidence>
<evidence type="ECO:0008006" key="5">
    <source>
        <dbReference type="Google" id="ProtNLM"/>
    </source>
</evidence>
<proteinExistence type="predicted"/>
<evidence type="ECO:0000256" key="1">
    <source>
        <dbReference type="SAM" id="MobiDB-lite"/>
    </source>
</evidence>
<keyword evidence="2" id="KW-0472">Membrane</keyword>
<keyword evidence="4" id="KW-1185">Reference proteome</keyword>